<accession>A0ACC2TCN8</accession>
<gene>
    <name evidence="1" type="ORF">DSO57_1028474</name>
</gene>
<keyword evidence="2" id="KW-1185">Reference proteome</keyword>
<evidence type="ECO:0000313" key="2">
    <source>
        <dbReference type="Proteomes" id="UP001165960"/>
    </source>
</evidence>
<organism evidence="1 2">
    <name type="scientific">Entomophthora muscae</name>
    <dbReference type="NCBI Taxonomy" id="34485"/>
    <lineage>
        <taxon>Eukaryota</taxon>
        <taxon>Fungi</taxon>
        <taxon>Fungi incertae sedis</taxon>
        <taxon>Zoopagomycota</taxon>
        <taxon>Entomophthoromycotina</taxon>
        <taxon>Entomophthoromycetes</taxon>
        <taxon>Entomophthorales</taxon>
        <taxon>Entomophthoraceae</taxon>
        <taxon>Entomophthora</taxon>
    </lineage>
</organism>
<evidence type="ECO:0000313" key="1">
    <source>
        <dbReference type="EMBL" id="KAJ9072350.1"/>
    </source>
</evidence>
<protein>
    <submittedName>
        <fullName evidence="1">Uncharacterized protein</fullName>
    </submittedName>
</protein>
<sequence length="72" mass="8048">LNRIEDLANAVEAKIVELKDNFVKYDYHLKMVLEESLAAFCKEIEETLLLESQTLAAPNTANVVPCRELGLG</sequence>
<dbReference type="Proteomes" id="UP001165960">
    <property type="component" value="Unassembled WGS sequence"/>
</dbReference>
<feature type="non-terminal residue" evidence="1">
    <location>
        <position position="1"/>
    </location>
</feature>
<reference evidence="1" key="1">
    <citation type="submission" date="2022-04" db="EMBL/GenBank/DDBJ databases">
        <title>Genome of the entomopathogenic fungus Entomophthora muscae.</title>
        <authorList>
            <person name="Elya C."/>
            <person name="Lovett B.R."/>
            <person name="Lee E."/>
            <person name="Macias A.M."/>
            <person name="Hajek A.E."/>
            <person name="De Bivort B.L."/>
            <person name="Kasson M.T."/>
            <person name="De Fine Licht H.H."/>
            <person name="Stajich J.E."/>
        </authorList>
    </citation>
    <scope>NUCLEOTIDE SEQUENCE</scope>
    <source>
        <strain evidence="1">Berkeley</strain>
    </source>
</reference>
<comment type="caution">
    <text evidence="1">The sequence shown here is derived from an EMBL/GenBank/DDBJ whole genome shotgun (WGS) entry which is preliminary data.</text>
</comment>
<proteinExistence type="predicted"/>
<dbReference type="EMBL" id="QTSX02003021">
    <property type="protein sequence ID" value="KAJ9072350.1"/>
    <property type="molecule type" value="Genomic_DNA"/>
</dbReference>
<name>A0ACC2TCN8_9FUNG</name>